<dbReference type="AlphaFoldDB" id="A0A071M377"/>
<protein>
    <submittedName>
        <fullName evidence="1">UDP-glucose 4-epimerase</fullName>
    </submittedName>
</protein>
<sequence>MTLQGNIHERDWSVEVETRPCESGEFRCRVSVEHGAGAARFHHTFEHSHAYPTEREAMIEGLRAGMTWIEMKTSQVFNV</sequence>
<proteinExistence type="predicted"/>
<dbReference type="EMBL" id="JJOA01000056">
    <property type="protein sequence ID" value="KEA55394.1"/>
    <property type="molecule type" value="Genomic_DNA"/>
</dbReference>
<accession>A0A071M377</accession>
<organism evidence="1">
    <name type="scientific">Burkholderia cenocepacia</name>
    <dbReference type="NCBI Taxonomy" id="95486"/>
    <lineage>
        <taxon>Bacteria</taxon>
        <taxon>Pseudomonadati</taxon>
        <taxon>Pseudomonadota</taxon>
        <taxon>Betaproteobacteria</taxon>
        <taxon>Burkholderiales</taxon>
        <taxon>Burkholderiaceae</taxon>
        <taxon>Burkholderia</taxon>
        <taxon>Burkholderia cepacia complex</taxon>
    </lineage>
</organism>
<dbReference type="OrthoDB" id="9154435at2"/>
<gene>
    <name evidence="1" type="ORF">DT99_32805</name>
</gene>
<evidence type="ECO:0000313" key="1">
    <source>
        <dbReference type="EMBL" id="KEA55394.1"/>
    </source>
</evidence>
<name>A0A071M377_9BURK</name>
<reference evidence="1" key="1">
    <citation type="submission" date="2014-04" db="EMBL/GenBank/DDBJ databases">
        <title>In planta biocontrol of soil-borne Fusarium wilt of banana through a plant endophytic bacterium, Burkholderia cenocepacia 869T2.</title>
        <authorList>
            <person name="Ho Y.-N."/>
            <person name="Chiang H.-M."/>
            <person name="Chao C.-P."/>
            <person name="Su C.-C."/>
            <person name="Hsu H.-F."/>
            <person name="Guo C.-T."/>
            <person name="Hsieh J.-L."/>
            <person name="Huang C.-C."/>
        </authorList>
    </citation>
    <scope>NUCLEOTIDE SEQUENCE [LARGE SCALE GENOMIC DNA]</scope>
    <source>
        <strain evidence="1">869T2</strain>
    </source>
</reference>
<comment type="caution">
    <text evidence="1">The sequence shown here is derived from an EMBL/GenBank/DDBJ whole genome shotgun (WGS) entry which is preliminary data.</text>
</comment>